<protein>
    <recommendedName>
        <fullName evidence="5">Low molecular weight antigen MTB12-like C-terminal domain-containing protein</fullName>
    </recommendedName>
</protein>
<keyword evidence="1 4" id="KW-0732">Signal</keyword>
<accession>A0ABW6XVL8</accession>
<evidence type="ECO:0000313" key="6">
    <source>
        <dbReference type="EMBL" id="MFF5921551.1"/>
    </source>
</evidence>
<dbReference type="Proteomes" id="UP001602370">
    <property type="component" value="Unassembled WGS sequence"/>
</dbReference>
<dbReference type="Pfam" id="PF26580">
    <property type="entry name" value="Mtb12_C"/>
    <property type="match status" value="1"/>
</dbReference>
<organism evidence="6 7">
    <name type="scientific">Streptomyces flavochromogenes</name>
    <dbReference type="NCBI Taxonomy" id="68199"/>
    <lineage>
        <taxon>Bacteria</taxon>
        <taxon>Bacillati</taxon>
        <taxon>Actinomycetota</taxon>
        <taxon>Actinomycetes</taxon>
        <taxon>Kitasatosporales</taxon>
        <taxon>Streptomycetaceae</taxon>
        <taxon>Streptomyces</taxon>
    </lineage>
</organism>
<dbReference type="InterPro" id="IPR058644">
    <property type="entry name" value="Mtb12-like_C"/>
</dbReference>
<name>A0ABW6XVL8_9ACTN</name>
<evidence type="ECO:0000259" key="5">
    <source>
        <dbReference type="Pfam" id="PF26580"/>
    </source>
</evidence>
<gene>
    <name evidence="6" type="ORF">ACFY8C_24865</name>
</gene>
<reference evidence="6 7" key="1">
    <citation type="submission" date="2024-10" db="EMBL/GenBank/DDBJ databases">
        <title>The Natural Products Discovery Center: Release of the First 8490 Sequenced Strains for Exploring Actinobacteria Biosynthetic Diversity.</title>
        <authorList>
            <person name="Kalkreuter E."/>
            <person name="Kautsar S.A."/>
            <person name="Yang D."/>
            <person name="Bader C.D."/>
            <person name="Teijaro C.N."/>
            <person name="Fluegel L."/>
            <person name="Davis C.M."/>
            <person name="Simpson J.R."/>
            <person name="Lauterbach L."/>
            <person name="Steele A.D."/>
            <person name="Gui C."/>
            <person name="Meng S."/>
            <person name="Li G."/>
            <person name="Viehrig K."/>
            <person name="Ye F."/>
            <person name="Su P."/>
            <person name="Kiefer A.F."/>
            <person name="Nichols A."/>
            <person name="Cepeda A.J."/>
            <person name="Yan W."/>
            <person name="Fan B."/>
            <person name="Jiang Y."/>
            <person name="Adhikari A."/>
            <person name="Zheng C.-J."/>
            <person name="Schuster L."/>
            <person name="Cowan T.M."/>
            <person name="Smanski M.J."/>
            <person name="Chevrette M.G."/>
            <person name="De Carvalho L.P.S."/>
            <person name="Shen B."/>
        </authorList>
    </citation>
    <scope>NUCLEOTIDE SEQUENCE [LARGE SCALE GENOMIC DNA]</scope>
    <source>
        <strain evidence="6 7">NPDC012605</strain>
    </source>
</reference>
<dbReference type="PROSITE" id="PS51257">
    <property type="entry name" value="PROKAR_LIPOPROTEIN"/>
    <property type="match status" value="1"/>
</dbReference>
<dbReference type="RefSeq" id="WP_037637822.1">
    <property type="nucleotide sequence ID" value="NZ_JBIBDZ010000007.1"/>
</dbReference>
<evidence type="ECO:0000256" key="3">
    <source>
        <dbReference type="SAM" id="MobiDB-lite"/>
    </source>
</evidence>
<feature type="region of interest" description="Disordered" evidence="3">
    <location>
        <begin position="33"/>
        <end position="61"/>
    </location>
</feature>
<comment type="similarity">
    <text evidence="2">Belongs to the MTB12 family.</text>
</comment>
<feature type="compositionally biased region" description="Low complexity" evidence="3">
    <location>
        <begin position="49"/>
        <end position="61"/>
    </location>
</feature>
<evidence type="ECO:0000256" key="1">
    <source>
        <dbReference type="ARBA" id="ARBA00022729"/>
    </source>
</evidence>
<evidence type="ECO:0000256" key="2">
    <source>
        <dbReference type="ARBA" id="ARBA00093774"/>
    </source>
</evidence>
<comment type="caution">
    <text evidence="6">The sequence shown here is derived from an EMBL/GenBank/DDBJ whole genome shotgun (WGS) entry which is preliminary data.</text>
</comment>
<sequence length="174" mass="17569">MVFARLGRRPRLAALAAAAVLVLTPVVAGCSDDGAGGGEGRYDGTETSAAPTGGDEPDDPAAAKAEITRNWTAFFDPGTPAAERVKLLENGEQMQGVLAAFGGDKNAAMTSAKVTGVEFTSATEANVTYDLLVGGAPALPGSQGTSVLQNDTWKVTVKTLCGLVQLSGVTVPGC</sequence>
<feature type="domain" description="Low molecular weight antigen MTB12-like C-terminal" evidence="5">
    <location>
        <begin position="60"/>
        <end position="169"/>
    </location>
</feature>
<dbReference type="EMBL" id="JBIBDZ010000007">
    <property type="protein sequence ID" value="MFF5921551.1"/>
    <property type="molecule type" value="Genomic_DNA"/>
</dbReference>
<feature type="chain" id="PRO_5046520117" description="Low molecular weight antigen MTB12-like C-terminal domain-containing protein" evidence="4">
    <location>
        <begin position="29"/>
        <end position="174"/>
    </location>
</feature>
<proteinExistence type="inferred from homology"/>
<evidence type="ECO:0000313" key="7">
    <source>
        <dbReference type="Proteomes" id="UP001602370"/>
    </source>
</evidence>
<keyword evidence="7" id="KW-1185">Reference proteome</keyword>
<evidence type="ECO:0000256" key="4">
    <source>
        <dbReference type="SAM" id="SignalP"/>
    </source>
</evidence>
<feature type="signal peptide" evidence="4">
    <location>
        <begin position="1"/>
        <end position="28"/>
    </location>
</feature>